<feature type="domain" description="Glycosyltransferase subfamily 4-like N-terminal" evidence="5">
    <location>
        <begin position="229"/>
        <end position="413"/>
    </location>
</feature>
<comment type="caution">
    <text evidence="6">The sequence shown here is derived from an EMBL/GenBank/DDBJ whole genome shotgun (WGS) entry which is preliminary data.</text>
</comment>
<evidence type="ECO:0000256" key="2">
    <source>
        <dbReference type="ARBA" id="ARBA00022676"/>
    </source>
</evidence>
<dbReference type="PANTHER" id="PTHR45947:SF3">
    <property type="entry name" value="SULFOQUINOVOSYL TRANSFERASE SQD2"/>
    <property type="match status" value="1"/>
</dbReference>
<dbReference type="Gene3D" id="3.40.50.2000">
    <property type="entry name" value="Glycogen Phosphorylase B"/>
    <property type="match status" value="2"/>
</dbReference>
<feature type="transmembrane region" description="Helical" evidence="4">
    <location>
        <begin position="37"/>
        <end position="56"/>
    </location>
</feature>
<evidence type="ECO:0000259" key="5">
    <source>
        <dbReference type="Pfam" id="PF13579"/>
    </source>
</evidence>
<proteinExistence type="predicted"/>
<dbReference type="SUPFAM" id="SSF53756">
    <property type="entry name" value="UDP-Glycosyltransferase/glycogen phosphorylase"/>
    <property type="match status" value="1"/>
</dbReference>
<dbReference type="Pfam" id="PF13579">
    <property type="entry name" value="Glyco_trans_4_4"/>
    <property type="match status" value="1"/>
</dbReference>
<feature type="transmembrane region" description="Helical" evidence="4">
    <location>
        <begin position="12"/>
        <end position="31"/>
    </location>
</feature>
<dbReference type="InterPro" id="IPR028098">
    <property type="entry name" value="Glyco_trans_4-like_N"/>
</dbReference>
<dbReference type="CDD" id="cd03794">
    <property type="entry name" value="GT4_WbuB-like"/>
    <property type="match status" value="1"/>
</dbReference>
<dbReference type="Pfam" id="PF13692">
    <property type="entry name" value="Glyco_trans_1_4"/>
    <property type="match status" value="1"/>
</dbReference>
<protein>
    <recommendedName>
        <fullName evidence="1">D-inositol 3-phosphate glycosyltransferase</fullName>
    </recommendedName>
</protein>
<dbReference type="Proteomes" id="UP000597761">
    <property type="component" value="Unassembled WGS sequence"/>
</dbReference>
<keyword evidence="2" id="KW-0328">Glycosyltransferase</keyword>
<dbReference type="RefSeq" id="WP_188667825.1">
    <property type="nucleotide sequence ID" value="NZ_BMJI01000007.1"/>
</dbReference>
<evidence type="ECO:0000256" key="4">
    <source>
        <dbReference type="SAM" id="Phobius"/>
    </source>
</evidence>
<organism evidence="6 7">
    <name type="scientific">Tersicoccus solisilvae</name>
    <dbReference type="NCBI Taxonomy" id="1882339"/>
    <lineage>
        <taxon>Bacteria</taxon>
        <taxon>Bacillati</taxon>
        <taxon>Actinomycetota</taxon>
        <taxon>Actinomycetes</taxon>
        <taxon>Micrococcales</taxon>
        <taxon>Micrococcaceae</taxon>
        <taxon>Tersicoccus</taxon>
    </lineage>
</organism>
<keyword evidence="4" id="KW-0812">Transmembrane</keyword>
<name>A0ABQ1P6P5_9MICC</name>
<evidence type="ECO:0000256" key="1">
    <source>
        <dbReference type="ARBA" id="ARBA00021292"/>
    </source>
</evidence>
<gene>
    <name evidence="6" type="ORF">GCM10011512_16150</name>
</gene>
<keyword evidence="4" id="KW-0472">Membrane</keyword>
<accession>A0ABQ1P6P5</accession>
<reference evidence="7" key="1">
    <citation type="journal article" date="2019" name="Int. J. Syst. Evol. Microbiol.">
        <title>The Global Catalogue of Microorganisms (GCM) 10K type strain sequencing project: providing services to taxonomists for standard genome sequencing and annotation.</title>
        <authorList>
            <consortium name="The Broad Institute Genomics Platform"/>
            <consortium name="The Broad Institute Genome Sequencing Center for Infectious Disease"/>
            <person name="Wu L."/>
            <person name="Ma J."/>
        </authorList>
    </citation>
    <scope>NUCLEOTIDE SEQUENCE [LARGE SCALE GENOMIC DNA]</scope>
    <source>
        <strain evidence="7">CGMCC 1.15480</strain>
    </source>
</reference>
<evidence type="ECO:0000256" key="3">
    <source>
        <dbReference type="ARBA" id="ARBA00022679"/>
    </source>
</evidence>
<dbReference type="EMBL" id="BMJI01000007">
    <property type="protein sequence ID" value="GGC89960.1"/>
    <property type="molecule type" value="Genomic_DNA"/>
</dbReference>
<sequence length="628" mass="68141">MSAGRRSLTLDRAIVLSAAAGALVLLVVLRAVIASTALLTVAAACVVLAAVALVIARRGVASWLRRNPAFQAVRAATRRGRATARSRAQVATDAVFDRADDGDPGWRTLMRRDVVRLAADRADSHPLAVYEMVAAADAFDAVSLTTLRTVARGLRARGYTVKSQHLLRLVLAKAPNDKLAAAVEQRDAEVAVFSGAFVPAVGEAHPRVDPRPGTVLHVVGKVLPITQSGYTLRTHYTALAQREAGLTVEVCNQSGESSPEAVGGVLERDGIRYHVSDEASRTALPLTAWLAANVDHLARVTAMVRPAVLHAHSDFSNALTARIVGDHFGIPVVYETRGFWEESWLSRMAQTTGIEDVEAFCARWGRPDTYRWRLEREDQYRRAADHVFTLADVMKRRIVDHGCAADRVTVVPNAVSGAQFPVQARNPALAQQLGIRAEETVVGYISSIVEYEGIPVLLRAFRQLRERADRPVRLLIVGDGPVLAAVTEEAVRLGIDDAIFTGRVPHDAVLDYYGMIDVFVVPRTPAEVCQLVTPLKPFEAFATGRAVVMSDVSALREIADASGSSALFRAGDSESLAEVLTRLVADEATRARMAVDGATWVREHRSWQANAAAYLREYRRLGEPVVTA</sequence>
<keyword evidence="4" id="KW-1133">Transmembrane helix</keyword>
<keyword evidence="3" id="KW-0808">Transferase</keyword>
<dbReference type="InterPro" id="IPR050194">
    <property type="entry name" value="Glycosyltransferase_grp1"/>
</dbReference>
<evidence type="ECO:0000313" key="6">
    <source>
        <dbReference type="EMBL" id="GGC89960.1"/>
    </source>
</evidence>
<dbReference type="PANTHER" id="PTHR45947">
    <property type="entry name" value="SULFOQUINOVOSYL TRANSFERASE SQD2"/>
    <property type="match status" value="1"/>
</dbReference>
<evidence type="ECO:0000313" key="7">
    <source>
        <dbReference type="Proteomes" id="UP000597761"/>
    </source>
</evidence>
<keyword evidence="7" id="KW-1185">Reference proteome</keyword>